<sequence>MPYNVRRSTGKRKGKFVKQRDKNNIESFLQRVVGKQGRPARTKDEPPQQANSGALVFPSQFGGRRLIEMEKLFFDMWCKNCDNAIGIRTLEHESFNGIVSKWHIRCKTCSTIIVVDTSKKSNDKNFDTNLKLATGILDTGIGETKVNTLLSVVNSPTIHHSTLKRLERVVGPAIENVAQASCVDAIEKEKMMTIASYNSQENAGADVNNNCANGVTPCKASFDAAWTKRTKAHNSLSGHASLIGHFSGKVIAYAVRNSKCKQCLVNGDKNHDCRHNHKGSARAMEADMAVECILRNQNLVNAKCRIETLIGDDDSAAIAALQKLSPWEIRKLSDFNHVAKTFNSKLYEMKLNSSLLQYFRKMFALAVKQNQGSAEGVKLALENVIPHAFGEHDKCGEYCTKNDDGIHVHKYLKDGKCLTDDKLRHKLEVAIRPFINNAAKICDCASSQSNESFNNTVCTKHPKCAFYGGSESHGFRVAVAVCQKNLGYTFIISVNQELNLSPGKFTESFRKRKQEIHEEQQERKSSIPGKRRRLELKRNRSSKQSSATAREGISYLSGSGYLDTSELIDEVRIAESVDLDQCQLVTFDVETTGLHPTNDHIVQIAAATGDLTFNVYIMPPRAHMDDEASRITGIEIIDQQMFVNGEHVKTCVPRDGFMQLLFFLKSLNKPCILLAHNNFKFDANRMIYLAEKLELLSQFKIFVKGFCDSQVLFESLLTKRKSDRLSFKLTSLAEDYLDEEDILPAHNALNDVLILKKLVEKLCENESYIFKMTRSFDFHRNYKDIMAKTKESLTDLGISKNMIDKLWKVGIDKQQLTKACESGGIDGLTYLLGVSVNGKPRVTSNKRIIRTIYDNLSKMNE</sequence>
<dbReference type="Proteomes" id="UP001239111">
    <property type="component" value="Chromosome 3"/>
</dbReference>
<organism evidence="1 2">
    <name type="scientific">Eretmocerus hayati</name>
    <dbReference type="NCBI Taxonomy" id="131215"/>
    <lineage>
        <taxon>Eukaryota</taxon>
        <taxon>Metazoa</taxon>
        <taxon>Ecdysozoa</taxon>
        <taxon>Arthropoda</taxon>
        <taxon>Hexapoda</taxon>
        <taxon>Insecta</taxon>
        <taxon>Pterygota</taxon>
        <taxon>Neoptera</taxon>
        <taxon>Endopterygota</taxon>
        <taxon>Hymenoptera</taxon>
        <taxon>Apocrita</taxon>
        <taxon>Proctotrupomorpha</taxon>
        <taxon>Chalcidoidea</taxon>
        <taxon>Aphelinidae</taxon>
        <taxon>Aphelininae</taxon>
        <taxon>Eretmocerus</taxon>
    </lineage>
</organism>
<gene>
    <name evidence="1" type="ORF">QAD02_001568</name>
</gene>
<accession>A0ACC2NJ07</accession>
<protein>
    <submittedName>
        <fullName evidence="1">Uncharacterized protein</fullName>
    </submittedName>
</protein>
<evidence type="ECO:0000313" key="1">
    <source>
        <dbReference type="EMBL" id="KAJ8670309.1"/>
    </source>
</evidence>
<dbReference type="EMBL" id="CM056743">
    <property type="protein sequence ID" value="KAJ8670309.1"/>
    <property type="molecule type" value="Genomic_DNA"/>
</dbReference>
<comment type="caution">
    <text evidence="1">The sequence shown here is derived from an EMBL/GenBank/DDBJ whole genome shotgun (WGS) entry which is preliminary data.</text>
</comment>
<reference evidence="1" key="1">
    <citation type="submission" date="2023-04" db="EMBL/GenBank/DDBJ databases">
        <title>A chromosome-level genome assembly of the parasitoid wasp Eretmocerus hayati.</title>
        <authorList>
            <person name="Zhong Y."/>
            <person name="Liu S."/>
            <person name="Liu Y."/>
        </authorList>
    </citation>
    <scope>NUCLEOTIDE SEQUENCE</scope>
    <source>
        <strain evidence="1">ZJU_SS_LIU_2023</strain>
    </source>
</reference>
<evidence type="ECO:0000313" key="2">
    <source>
        <dbReference type="Proteomes" id="UP001239111"/>
    </source>
</evidence>
<name>A0ACC2NJ07_9HYME</name>
<keyword evidence="2" id="KW-1185">Reference proteome</keyword>
<proteinExistence type="predicted"/>